<accession>A0A150QLS3</accession>
<evidence type="ECO:0000313" key="1">
    <source>
        <dbReference type="EMBL" id="KYF68618.1"/>
    </source>
</evidence>
<dbReference type="RefSeq" id="WP_061608967.1">
    <property type="nucleotide sequence ID" value="NZ_JEMA01000552.1"/>
</dbReference>
<dbReference type="EMBL" id="JEMA01000552">
    <property type="protein sequence ID" value="KYF68618.1"/>
    <property type="molecule type" value="Genomic_DNA"/>
</dbReference>
<proteinExistence type="predicted"/>
<protein>
    <submittedName>
        <fullName evidence="1">Uncharacterized protein</fullName>
    </submittedName>
</protein>
<evidence type="ECO:0000313" key="2">
    <source>
        <dbReference type="Proteomes" id="UP000075260"/>
    </source>
</evidence>
<comment type="caution">
    <text evidence="1">The sequence shown here is derived from an EMBL/GenBank/DDBJ whole genome shotgun (WGS) entry which is preliminary data.</text>
</comment>
<dbReference type="AlphaFoldDB" id="A0A150QLS3"/>
<gene>
    <name evidence="1" type="ORF">BE15_35760</name>
</gene>
<name>A0A150QLS3_SORCE</name>
<reference evidence="1 2" key="1">
    <citation type="submission" date="2014-02" db="EMBL/GenBank/DDBJ databases">
        <title>The small core and large imbalanced accessory genome model reveals a collaborative survival strategy of Sorangium cellulosum strains in nature.</title>
        <authorList>
            <person name="Han K."/>
            <person name="Peng R."/>
            <person name="Blom J."/>
            <person name="Li Y.-Z."/>
        </authorList>
    </citation>
    <scope>NUCLEOTIDE SEQUENCE [LARGE SCALE GENOMIC DNA]</scope>
    <source>
        <strain evidence="1 2">So0008-312</strain>
    </source>
</reference>
<organism evidence="1 2">
    <name type="scientific">Sorangium cellulosum</name>
    <name type="common">Polyangium cellulosum</name>
    <dbReference type="NCBI Taxonomy" id="56"/>
    <lineage>
        <taxon>Bacteria</taxon>
        <taxon>Pseudomonadati</taxon>
        <taxon>Myxococcota</taxon>
        <taxon>Polyangia</taxon>
        <taxon>Polyangiales</taxon>
        <taxon>Polyangiaceae</taxon>
        <taxon>Sorangium</taxon>
    </lineage>
</organism>
<sequence length="64" mass="6428">MVVGPGELGRLTLFRVTGSQSEKAPGFGVALGAAAWFMAPGAVVLLDGLLVPDAGCAKLPALFD</sequence>
<dbReference type="Proteomes" id="UP000075260">
    <property type="component" value="Unassembled WGS sequence"/>
</dbReference>